<feature type="binding site" evidence="4">
    <location>
        <position position="134"/>
    </location>
    <ligand>
        <name>FAD</name>
        <dbReference type="ChEBI" id="CHEBI:57692"/>
    </ligand>
</feature>
<dbReference type="InterPro" id="IPR014729">
    <property type="entry name" value="Rossmann-like_a/b/a_fold"/>
</dbReference>
<dbReference type="Proteomes" id="UP000616724">
    <property type="component" value="Unassembled WGS sequence"/>
</dbReference>
<keyword evidence="10" id="KW-1185">Reference proteome</keyword>
<dbReference type="AlphaFoldDB" id="A0A8J3RJC0"/>
<dbReference type="PANTHER" id="PTHR11455:SF9">
    <property type="entry name" value="CRYPTOCHROME CIRCADIAN CLOCK 5 ISOFORM X1"/>
    <property type="match status" value="1"/>
</dbReference>
<evidence type="ECO:0000256" key="3">
    <source>
        <dbReference type="ARBA" id="ARBA00022991"/>
    </source>
</evidence>
<accession>A0A8J3RJC0</accession>
<evidence type="ECO:0000313" key="9">
    <source>
        <dbReference type="EMBL" id="GIH74709.1"/>
    </source>
</evidence>
<evidence type="ECO:0000256" key="4">
    <source>
        <dbReference type="PIRSR" id="PIRSR602081-1"/>
    </source>
</evidence>
<reference evidence="9 10" key="1">
    <citation type="submission" date="2021-01" db="EMBL/GenBank/DDBJ databases">
        <title>Whole genome shotgun sequence of Planobispora longispora NBRC 13918.</title>
        <authorList>
            <person name="Komaki H."/>
            <person name="Tamura T."/>
        </authorList>
    </citation>
    <scope>NUCLEOTIDE SEQUENCE [LARGE SCALE GENOMIC DNA]</scope>
    <source>
        <strain evidence="9 10">NBRC 13918</strain>
    </source>
</reference>
<feature type="binding site" evidence="4">
    <location>
        <position position="96"/>
    </location>
    <ligand>
        <name>FAD</name>
        <dbReference type="ChEBI" id="CHEBI:57692"/>
    </ligand>
</feature>
<comment type="caution">
    <text evidence="9">The sequence shown here is derived from an EMBL/GenBank/DDBJ whole genome shotgun (WGS) entry which is preliminary data.</text>
</comment>
<comment type="cofactor">
    <cofactor evidence="4">
        <name>FAD</name>
        <dbReference type="ChEBI" id="CHEBI:57692"/>
    </cofactor>
    <text evidence="4">Binds 1 FAD per subunit.</text>
</comment>
<dbReference type="GO" id="GO:0003677">
    <property type="term" value="F:DNA binding"/>
    <property type="evidence" value="ECO:0007669"/>
    <property type="project" value="TreeGrafter"/>
</dbReference>
<keyword evidence="3 6" id="KW-0157">Chromophore</keyword>
<dbReference type="PROSITE" id="PS00394">
    <property type="entry name" value="DNA_PHOTOLYASES_1_1"/>
    <property type="match status" value="1"/>
</dbReference>
<dbReference type="Gene3D" id="1.25.40.80">
    <property type="match status" value="1"/>
</dbReference>
<dbReference type="GO" id="GO:0006139">
    <property type="term" value="P:nucleobase-containing compound metabolic process"/>
    <property type="evidence" value="ECO:0007669"/>
    <property type="project" value="UniProtKB-ARBA"/>
</dbReference>
<evidence type="ECO:0000256" key="1">
    <source>
        <dbReference type="ARBA" id="ARBA00022630"/>
    </source>
</evidence>
<feature type="binding site" evidence="4">
    <location>
        <begin position="137"/>
        <end position="144"/>
    </location>
    <ligand>
        <name>FAD</name>
        <dbReference type="ChEBI" id="CHEBI:57692"/>
    </ligand>
</feature>
<dbReference type="RefSeq" id="WP_239315914.1">
    <property type="nucleotide sequence ID" value="NZ_BOOH01000011.1"/>
</dbReference>
<keyword evidence="2 4" id="KW-0274">FAD</keyword>
<evidence type="ECO:0000256" key="7">
    <source>
        <dbReference type="SAM" id="MobiDB-lite"/>
    </source>
</evidence>
<dbReference type="PRINTS" id="PR00147">
    <property type="entry name" value="DNAPHOTLYASE"/>
</dbReference>
<dbReference type="InterPro" id="IPR036134">
    <property type="entry name" value="Crypto/Photolyase_FAD-like_sf"/>
</dbReference>
<dbReference type="SUPFAM" id="SSF48173">
    <property type="entry name" value="Cryptochrome/photolyase FAD-binding domain"/>
    <property type="match status" value="1"/>
</dbReference>
<evidence type="ECO:0000256" key="5">
    <source>
        <dbReference type="PIRSR" id="PIRSR602081-2"/>
    </source>
</evidence>
<dbReference type="Gene3D" id="1.10.579.10">
    <property type="entry name" value="DNA Cyclobutane Dipyrimidine Photolyase, subunit A, domain 3"/>
    <property type="match status" value="1"/>
</dbReference>
<keyword evidence="1 4" id="KW-0285">Flavoprotein</keyword>
<dbReference type="Gene3D" id="3.40.50.620">
    <property type="entry name" value="HUPs"/>
    <property type="match status" value="1"/>
</dbReference>
<dbReference type="GO" id="GO:0071949">
    <property type="term" value="F:FAD binding"/>
    <property type="evidence" value="ECO:0007669"/>
    <property type="project" value="TreeGrafter"/>
</dbReference>
<feature type="site" description="Electron transfer via tryptophanyl radical" evidence="5">
    <location>
        <position position="166"/>
    </location>
</feature>
<feature type="domain" description="Cryptochrome/DNA photolyase FAD-binding" evidence="8">
    <location>
        <begin position="134"/>
        <end position="306"/>
    </location>
</feature>
<comment type="similarity">
    <text evidence="6">Belongs to the DNA photolyase family.</text>
</comment>
<dbReference type="InterPro" id="IPR018394">
    <property type="entry name" value="DNA_photolyase_1_CS_C"/>
</dbReference>
<feature type="region of interest" description="Disordered" evidence="7">
    <location>
        <begin position="39"/>
        <end position="76"/>
    </location>
</feature>
<feature type="site" description="Electron transfer via tryptophanyl radical" evidence="5">
    <location>
        <position position="219"/>
    </location>
</feature>
<dbReference type="PANTHER" id="PTHR11455">
    <property type="entry name" value="CRYPTOCHROME"/>
    <property type="match status" value="1"/>
</dbReference>
<evidence type="ECO:0000313" key="10">
    <source>
        <dbReference type="Proteomes" id="UP000616724"/>
    </source>
</evidence>
<dbReference type="SUPFAM" id="SSF52425">
    <property type="entry name" value="Cryptochrome/photolyase, N-terminal domain"/>
    <property type="match status" value="1"/>
</dbReference>
<dbReference type="InterPro" id="IPR005101">
    <property type="entry name" value="Cryptochr/Photolyase_FAD-bd"/>
</dbReference>
<feature type="site" description="Electron transfer via tryptophanyl radical" evidence="5">
    <location>
        <position position="242"/>
    </location>
</feature>
<dbReference type="EMBL" id="BOOH01000011">
    <property type="protein sequence ID" value="GIH74709.1"/>
    <property type="molecule type" value="Genomic_DNA"/>
</dbReference>
<proteinExistence type="inferred from homology"/>
<evidence type="ECO:0000256" key="6">
    <source>
        <dbReference type="RuleBase" id="RU004182"/>
    </source>
</evidence>
<dbReference type="GO" id="GO:0009416">
    <property type="term" value="P:response to light stimulus"/>
    <property type="evidence" value="ECO:0007669"/>
    <property type="project" value="TreeGrafter"/>
</dbReference>
<dbReference type="InterPro" id="IPR036155">
    <property type="entry name" value="Crypto/Photolyase_N_sf"/>
</dbReference>
<dbReference type="GO" id="GO:0006950">
    <property type="term" value="P:response to stress"/>
    <property type="evidence" value="ECO:0007669"/>
    <property type="project" value="UniProtKB-ARBA"/>
</dbReference>
<dbReference type="InterPro" id="IPR002081">
    <property type="entry name" value="Cryptochrome/DNA_photolyase_1"/>
</dbReference>
<evidence type="ECO:0000259" key="8">
    <source>
        <dbReference type="Pfam" id="PF03441"/>
    </source>
</evidence>
<name>A0A8J3RJC0_9ACTN</name>
<organism evidence="9 10">
    <name type="scientific">Planobispora longispora</name>
    <dbReference type="NCBI Taxonomy" id="28887"/>
    <lineage>
        <taxon>Bacteria</taxon>
        <taxon>Bacillati</taxon>
        <taxon>Actinomycetota</taxon>
        <taxon>Actinomycetes</taxon>
        <taxon>Streptosporangiales</taxon>
        <taxon>Streptosporangiaceae</taxon>
        <taxon>Planobispora</taxon>
    </lineage>
</organism>
<dbReference type="Pfam" id="PF03441">
    <property type="entry name" value="FAD_binding_7"/>
    <property type="match status" value="1"/>
</dbReference>
<evidence type="ECO:0000256" key="2">
    <source>
        <dbReference type="ARBA" id="ARBA00022827"/>
    </source>
</evidence>
<protein>
    <recommendedName>
        <fullName evidence="8">Cryptochrome/DNA photolyase FAD-binding domain-containing protein</fullName>
    </recommendedName>
</protein>
<sequence length="309" mass="35124">MTIVPPEALRPSGGGDHYRIFTPYLRAWTRAGRRQVLDAPEKVPFPGGPALGRPEISREPYGSTRRARRPYEFPRGGESAARRRMARWLEWCAEDYADGKDDLAGDRTSRLGPYLRLGCVSPLELESLAENGEFVRQLCWRDFYHQVTSAFPRIDRDDYRPRGTRWRDDDGAIRAWKEGLTGVPIVDAGMRHLLAEGWMPNRVRMITASFLVKRVFVDWRVGAGHFAELLLDGVVASNYGNWQWVAGTGNDTRPNRTLSPVRQARRFDPQGEYVRRYLPELAAVPAKAVHEPWRSAPVKGYPPPLVPFG</sequence>
<gene>
    <name evidence="9" type="ORF">Plo01_11380</name>
</gene>
<dbReference type="GO" id="GO:0003904">
    <property type="term" value="F:deoxyribodipyrimidine photo-lyase activity"/>
    <property type="evidence" value="ECO:0007669"/>
    <property type="project" value="TreeGrafter"/>
</dbReference>